<dbReference type="InterPro" id="IPR036890">
    <property type="entry name" value="HATPase_C_sf"/>
</dbReference>
<dbReference type="SMART" id="SM00387">
    <property type="entry name" value="HATPase_c"/>
    <property type="match status" value="1"/>
</dbReference>
<keyword evidence="4" id="KW-1185">Reference proteome</keyword>
<dbReference type="GO" id="GO:0016020">
    <property type="term" value="C:membrane"/>
    <property type="evidence" value="ECO:0007669"/>
    <property type="project" value="InterPro"/>
</dbReference>
<accession>A0A4Y9SBN0</accession>
<evidence type="ECO:0000259" key="2">
    <source>
        <dbReference type="SMART" id="SM00387"/>
    </source>
</evidence>
<dbReference type="RefSeq" id="WP_135207392.1">
    <property type="nucleotide sequence ID" value="NZ_SPVF01000145.1"/>
</dbReference>
<keyword evidence="3" id="KW-0418">Kinase</keyword>
<comment type="caution">
    <text evidence="3">The sequence shown here is derived from an EMBL/GenBank/DDBJ whole genome shotgun (WGS) entry which is preliminary data.</text>
</comment>
<feature type="compositionally biased region" description="Pro residues" evidence="1">
    <location>
        <begin position="1"/>
        <end position="11"/>
    </location>
</feature>
<dbReference type="PANTHER" id="PTHR34220">
    <property type="entry name" value="SENSOR HISTIDINE KINASE YPDA"/>
    <property type="match status" value="1"/>
</dbReference>
<dbReference type="InterPro" id="IPR003594">
    <property type="entry name" value="HATPase_dom"/>
</dbReference>
<evidence type="ECO:0000313" key="4">
    <source>
        <dbReference type="Proteomes" id="UP000298438"/>
    </source>
</evidence>
<dbReference type="InterPro" id="IPR050640">
    <property type="entry name" value="Bact_2-comp_sensor_kinase"/>
</dbReference>
<dbReference type="Gene3D" id="3.30.565.10">
    <property type="entry name" value="Histidine kinase-like ATPase, C-terminal domain"/>
    <property type="match status" value="1"/>
</dbReference>
<dbReference type="Pfam" id="PF02518">
    <property type="entry name" value="HATPase_c"/>
    <property type="match status" value="1"/>
</dbReference>
<dbReference type="EMBL" id="SPVF01000145">
    <property type="protein sequence ID" value="TFW19573.1"/>
    <property type="molecule type" value="Genomic_DNA"/>
</dbReference>
<organism evidence="3 4">
    <name type="scientific">Zemynaea arenosa</name>
    <dbReference type="NCBI Taxonomy" id="2561931"/>
    <lineage>
        <taxon>Bacteria</taxon>
        <taxon>Pseudomonadati</taxon>
        <taxon>Pseudomonadota</taxon>
        <taxon>Betaproteobacteria</taxon>
        <taxon>Burkholderiales</taxon>
        <taxon>Oxalobacteraceae</taxon>
        <taxon>Telluria group</taxon>
        <taxon>Zemynaea</taxon>
    </lineage>
</organism>
<dbReference type="Proteomes" id="UP000298438">
    <property type="component" value="Unassembled WGS sequence"/>
</dbReference>
<protein>
    <submittedName>
        <fullName evidence="3">Sensor histidine kinase</fullName>
    </submittedName>
</protein>
<reference evidence="3 4" key="1">
    <citation type="submission" date="2019-03" db="EMBL/GenBank/DDBJ databases">
        <title>Draft Genome Sequence of Massilia arenosa sp. nov., a Novel Massilia Species Isolated from a Sandy-loam Maize Soil.</title>
        <authorList>
            <person name="Raths R."/>
            <person name="Peta V."/>
            <person name="Bucking H."/>
        </authorList>
    </citation>
    <scope>NUCLEOTIDE SEQUENCE [LARGE SCALE GENOMIC DNA]</scope>
    <source>
        <strain evidence="3 4">MC02</strain>
    </source>
</reference>
<proteinExistence type="predicted"/>
<feature type="domain" description="Histidine kinase/HSP90-like ATPase" evidence="2">
    <location>
        <begin position="236"/>
        <end position="333"/>
    </location>
</feature>
<dbReference type="InterPro" id="IPR010559">
    <property type="entry name" value="Sig_transdc_His_kin_internal"/>
</dbReference>
<dbReference type="SUPFAM" id="SSF55874">
    <property type="entry name" value="ATPase domain of HSP90 chaperone/DNA topoisomerase II/histidine kinase"/>
    <property type="match status" value="1"/>
</dbReference>
<evidence type="ECO:0000313" key="3">
    <source>
        <dbReference type="EMBL" id="TFW19573.1"/>
    </source>
</evidence>
<dbReference type="GO" id="GO:0000155">
    <property type="term" value="F:phosphorelay sensor kinase activity"/>
    <property type="evidence" value="ECO:0007669"/>
    <property type="project" value="InterPro"/>
</dbReference>
<feature type="non-terminal residue" evidence="3">
    <location>
        <position position="1"/>
    </location>
</feature>
<dbReference type="OrthoDB" id="2514702at2"/>
<dbReference type="PANTHER" id="PTHR34220:SF9">
    <property type="entry name" value="SIGNAL TRANSDUCTION HISTIDINE KINASE INTERNAL REGION DOMAIN-CONTAINING PROTEIN"/>
    <property type="match status" value="1"/>
</dbReference>
<keyword evidence="3" id="KW-0808">Transferase</keyword>
<dbReference type="Pfam" id="PF06580">
    <property type="entry name" value="His_kinase"/>
    <property type="match status" value="1"/>
</dbReference>
<evidence type="ECO:0000256" key="1">
    <source>
        <dbReference type="SAM" id="MobiDB-lite"/>
    </source>
</evidence>
<feature type="region of interest" description="Disordered" evidence="1">
    <location>
        <begin position="1"/>
        <end position="54"/>
    </location>
</feature>
<sequence length="335" mass="36194">VPTPPPAPPAPAAEGVPAPAPAAPAAPAAPMGPKADKRAKLGSKHGTQTQDGEVHIDLPAEISEQLSNAIEQSVEEKAEEKVTQYHRQASTWFKSFVYLLLLALLGTKALVGGKKRAELQSATAVEVAERESMQRQLSEAKMQMMQAQVEPHFLFNTLASVEYLIETDAPRAAAMQRSLIQYLRAVLPQMRDNTVISNLGRETDMVRAYLNLLKMRMEDRLTVDIQLADGLRTAAFPPMMLQSLVENAIKHGIECKPEGGTLRVFADVANGKLRVIVSDNGVGFGVMPSNGTGTGLTNIRERLKMLFGEAATLHIGANEPTGVVATVEVPYQVVK</sequence>
<dbReference type="AlphaFoldDB" id="A0A4Y9SBN0"/>
<name>A0A4Y9SBN0_9BURK</name>
<gene>
    <name evidence="3" type="ORF">E4L96_11650</name>
</gene>